<evidence type="ECO:0000256" key="10">
    <source>
        <dbReference type="ARBA" id="ARBA00061422"/>
    </source>
</evidence>
<evidence type="ECO:0000256" key="2">
    <source>
        <dbReference type="ARBA" id="ARBA00022525"/>
    </source>
</evidence>
<dbReference type="SMART" id="SM00369">
    <property type="entry name" value="LRR_TYP"/>
    <property type="match status" value="16"/>
</dbReference>
<dbReference type="SUPFAM" id="SSF52058">
    <property type="entry name" value="L domain-like"/>
    <property type="match status" value="2"/>
</dbReference>
<evidence type="ECO:0000313" key="17">
    <source>
        <dbReference type="Proteomes" id="UP000261560"/>
    </source>
</evidence>
<evidence type="ECO:0000256" key="4">
    <source>
        <dbReference type="ARBA" id="ARBA00022614"/>
    </source>
</evidence>
<reference evidence="16" key="1">
    <citation type="submission" date="2025-08" db="UniProtKB">
        <authorList>
            <consortium name="Ensembl"/>
        </authorList>
    </citation>
    <scope>IDENTIFICATION</scope>
</reference>
<dbReference type="OMA" id="EAQHATC"/>
<keyword evidence="6" id="KW-0677">Repeat</keyword>
<organism evidence="16 17">
    <name type="scientific">Oryzias melastigma</name>
    <name type="common">Marine medaka</name>
    <dbReference type="NCBI Taxonomy" id="30732"/>
    <lineage>
        <taxon>Eukaryota</taxon>
        <taxon>Metazoa</taxon>
        <taxon>Chordata</taxon>
        <taxon>Craniata</taxon>
        <taxon>Vertebrata</taxon>
        <taxon>Euteleostomi</taxon>
        <taxon>Actinopterygii</taxon>
        <taxon>Neopterygii</taxon>
        <taxon>Teleostei</taxon>
        <taxon>Neoteleostei</taxon>
        <taxon>Acanthomorphata</taxon>
        <taxon>Ovalentaria</taxon>
        <taxon>Atherinomorphae</taxon>
        <taxon>Beloniformes</taxon>
        <taxon>Adrianichthyidae</taxon>
        <taxon>Oryziinae</taxon>
        <taxon>Oryzias</taxon>
    </lineage>
</organism>
<comment type="similarity">
    <text evidence="10">Belongs to the small leucine-rich proteoglycan (SLRP) family. SLRP class IV subfamily.</text>
</comment>
<evidence type="ECO:0000256" key="6">
    <source>
        <dbReference type="ARBA" id="ARBA00022737"/>
    </source>
</evidence>
<feature type="domain" description="LRRCT" evidence="15">
    <location>
        <begin position="296"/>
        <end position="344"/>
    </location>
</feature>
<keyword evidence="7" id="KW-1015">Disulfide bond</keyword>
<evidence type="ECO:0000313" key="16">
    <source>
        <dbReference type="Ensembl" id="ENSOMEP00000004568.1"/>
    </source>
</evidence>
<dbReference type="PaxDb" id="30732-ENSOMEP00000004568"/>
<keyword evidence="8" id="KW-0325">Glycoprotein</keyword>
<dbReference type="Proteomes" id="UP000261560">
    <property type="component" value="Unplaced"/>
</dbReference>
<evidence type="ECO:0000256" key="8">
    <source>
        <dbReference type="ARBA" id="ARBA00023180"/>
    </source>
</evidence>
<dbReference type="STRING" id="30732.ENSOMEP00000004568"/>
<evidence type="ECO:0000256" key="12">
    <source>
        <dbReference type="ARBA" id="ARBA00071892"/>
    </source>
</evidence>
<keyword evidence="4" id="KW-0433">Leucine-rich repeat</keyword>
<comment type="subunit">
    <text evidence="11">Associates with collagen and binds to collagen fibrils.</text>
</comment>
<feature type="region of interest" description="Disordered" evidence="13">
    <location>
        <begin position="340"/>
        <end position="368"/>
    </location>
</feature>
<dbReference type="PANTHER" id="PTHR24369:SF210">
    <property type="entry name" value="CHAOPTIN-RELATED"/>
    <property type="match status" value="1"/>
</dbReference>
<evidence type="ECO:0000256" key="13">
    <source>
        <dbReference type="SAM" id="MobiDB-lite"/>
    </source>
</evidence>
<evidence type="ECO:0000256" key="5">
    <source>
        <dbReference type="ARBA" id="ARBA00022729"/>
    </source>
</evidence>
<dbReference type="PROSITE" id="PS51450">
    <property type="entry name" value="LRR"/>
    <property type="match status" value="6"/>
</dbReference>
<evidence type="ECO:0000259" key="15">
    <source>
        <dbReference type="SMART" id="SM00082"/>
    </source>
</evidence>
<dbReference type="InterPro" id="IPR001611">
    <property type="entry name" value="Leu-rich_rpt"/>
</dbReference>
<dbReference type="InterPro" id="IPR000483">
    <property type="entry name" value="Cys-rich_flank_reg_C"/>
</dbReference>
<dbReference type="AlphaFoldDB" id="A0A3B3BHQ2"/>
<keyword evidence="2" id="KW-0964">Secreted</keyword>
<dbReference type="Pfam" id="PF00560">
    <property type="entry name" value="LRR_1"/>
    <property type="match status" value="1"/>
</dbReference>
<protein>
    <recommendedName>
        <fullName evidence="12">Chondroadherin-like protein</fullName>
    </recommendedName>
</protein>
<feature type="chain" id="PRO_5017469881" description="Chondroadherin-like protein" evidence="14">
    <location>
        <begin position="23"/>
        <end position="711"/>
    </location>
</feature>
<proteinExistence type="inferred from homology"/>
<evidence type="ECO:0000256" key="14">
    <source>
        <dbReference type="SAM" id="SignalP"/>
    </source>
</evidence>
<dbReference type="Ensembl" id="ENSOMET00000008941.1">
    <property type="protein sequence ID" value="ENSOMEP00000004568.1"/>
    <property type="gene ID" value="ENSOMEG00000005555.1"/>
</dbReference>
<comment type="subcellular location">
    <subcellularLocation>
        <location evidence="1">Secreted</location>
        <location evidence="1">Extracellular space</location>
        <location evidence="1">Extracellular matrix</location>
    </subcellularLocation>
</comment>
<dbReference type="FunFam" id="3.80.10.10:FF:000059">
    <property type="entry name" value="Chondroadherin like"/>
    <property type="match status" value="1"/>
</dbReference>
<feature type="domain" description="LRRCT" evidence="15">
    <location>
        <begin position="648"/>
        <end position="693"/>
    </location>
</feature>
<dbReference type="FunFam" id="3.80.10.10:FF:000368">
    <property type="entry name" value="Chondroadherin like"/>
    <property type="match status" value="1"/>
</dbReference>
<evidence type="ECO:0000256" key="7">
    <source>
        <dbReference type="ARBA" id="ARBA00023157"/>
    </source>
</evidence>
<dbReference type="Pfam" id="PF13855">
    <property type="entry name" value="LRR_8"/>
    <property type="match status" value="4"/>
</dbReference>
<accession>A0A3B3BHQ2</accession>
<dbReference type="Pfam" id="PF01463">
    <property type="entry name" value="LRRCT"/>
    <property type="match status" value="2"/>
</dbReference>
<dbReference type="InterPro" id="IPR032675">
    <property type="entry name" value="LRR_dom_sf"/>
</dbReference>
<dbReference type="FunFam" id="3.80.10.10:FF:000311">
    <property type="entry name" value="Chondroadherin-like a"/>
    <property type="match status" value="1"/>
</dbReference>
<name>A0A3B3BHQ2_ORYME</name>
<keyword evidence="17" id="KW-1185">Reference proteome</keyword>
<dbReference type="Gene3D" id="3.80.10.10">
    <property type="entry name" value="Ribonuclease Inhibitor"/>
    <property type="match status" value="2"/>
</dbReference>
<reference evidence="16" key="2">
    <citation type="submission" date="2025-09" db="UniProtKB">
        <authorList>
            <consortium name="Ensembl"/>
        </authorList>
    </citation>
    <scope>IDENTIFICATION</scope>
</reference>
<dbReference type="GO" id="GO:0005886">
    <property type="term" value="C:plasma membrane"/>
    <property type="evidence" value="ECO:0007669"/>
    <property type="project" value="TreeGrafter"/>
</dbReference>
<evidence type="ECO:0000256" key="3">
    <source>
        <dbReference type="ARBA" id="ARBA00022530"/>
    </source>
</evidence>
<dbReference type="SMART" id="SM00364">
    <property type="entry name" value="LRR_BAC"/>
    <property type="match status" value="4"/>
</dbReference>
<dbReference type="InterPro" id="IPR050541">
    <property type="entry name" value="LRR_TM_domain-containing"/>
</dbReference>
<dbReference type="PANTHER" id="PTHR24369">
    <property type="entry name" value="ANTIGEN BSP, PUTATIVE-RELATED"/>
    <property type="match status" value="1"/>
</dbReference>
<dbReference type="GeneTree" id="ENSGT00940000165277"/>
<evidence type="ECO:0000256" key="1">
    <source>
        <dbReference type="ARBA" id="ARBA00004498"/>
    </source>
</evidence>
<evidence type="ECO:0000256" key="9">
    <source>
        <dbReference type="ARBA" id="ARBA00053126"/>
    </source>
</evidence>
<evidence type="ECO:0000256" key="11">
    <source>
        <dbReference type="ARBA" id="ARBA00064652"/>
    </source>
</evidence>
<feature type="signal peptide" evidence="14">
    <location>
        <begin position="1"/>
        <end position="22"/>
    </location>
</feature>
<comment type="function">
    <text evidence="9">Potential negative modulator of chondrocyte differentiation. Inhibits collagen fibrillogenesis in vitro. May influence chondrocyte's differentiation by acting on its cellular collagenous microenvironment.</text>
</comment>
<sequence>LTFTSQMLLLSAATLLLILTLSSPIRVGKCPKDCSCDGTKLSAVCVGKNLTEIPTVDEITVKLDLRNNNLHILPRGAFLHTPYLTHLNLQRCNIIKVKEGALRALGRLVLLNLAYNKIDLLYQESFDGLSSLKELHLDHNQIEEIQPGAFSQLGPLNMLALNHNQLVYIPNMVFQGLQNIKWLRMGHNSLNNLAPEAFAGLFTLNRLSLEHNELQLPEVTRLDMSYNPMTYLGEEAVSMKKLRHLLLHHMSLQDLSDQAFSKAPFLSHVDLSFNQLRYIEPLSGPKELNVLNLNGNPIHCNCYLKPLKEWATARGVKLLGACTGPPHLSEELLQEVSSSDLRCHGGSDSQEEKTEEEEEKQESKGNITVTAKPKQRVKCPPKCESQGHTKVPRGFPAKTQLLDLRGNHFHYIPALSFPGTVQVVSLHLESCRIREIEGGAFQGMNHLLYLYLSDNNLTLLDPKIFAGIQNLTYLHLEGNQLTQFPGSALSLVPNLFVLHLERNNISKLEPSGLLSSVTPTLRELYLSNNSISVITRGALSSASIGSLYLDSNQLIEVPTSALTGAPNLEELSLSQNPILRVERKAFQPLSQSLKRLYMDQMGMEKISQDALQDLGSVLRILTVRGNRLKELPDLRPLTSLEGVDLRDNPLLCSCALLPLRRSTVRFEVSATCGNPPDLRGQQVRDADVFTSCLENASMNQKGSRDINKTEL</sequence>
<keyword evidence="5 14" id="KW-0732">Signal</keyword>
<dbReference type="InterPro" id="IPR003591">
    <property type="entry name" value="Leu-rich_rpt_typical-subtyp"/>
</dbReference>
<keyword evidence="3" id="KW-0272">Extracellular matrix</keyword>
<dbReference type="SMART" id="SM00082">
    <property type="entry name" value="LRRCT"/>
    <property type="match status" value="2"/>
</dbReference>